<evidence type="ECO:0008006" key="7">
    <source>
        <dbReference type="Google" id="ProtNLM"/>
    </source>
</evidence>
<dbReference type="Proteomes" id="UP000192721">
    <property type="component" value="Unassembled WGS sequence"/>
</dbReference>
<gene>
    <name evidence="5" type="ORF">B0T45_04250</name>
</gene>
<dbReference type="InterPro" id="IPR051721">
    <property type="entry name" value="Biopterin_syn/organic_redct"/>
</dbReference>
<comment type="subcellular location">
    <subcellularLocation>
        <location evidence="1">Cytoplasm</location>
    </subcellularLocation>
</comment>
<proteinExistence type="predicted"/>
<evidence type="ECO:0000256" key="4">
    <source>
        <dbReference type="ARBA" id="ARBA00023002"/>
    </source>
</evidence>
<keyword evidence="4" id="KW-0560">Oxidoreductase</keyword>
<dbReference type="GO" id="GO:0006729">
    <property type="term" value="P:tetrahydrobiopterin biosynthetic process"/>
    <property type="evidence" value="ECO:0007669"/>
    <property type="project" value="TreeGrafter"/>
</dbReference>
<dbReference type="SUPFAM" id="SSF51735">
    <property type="entry name" value="NAD(P)-binding Rossmann-fold domains"/>
    <property type="match status" value="1"/>
</dbReference>
<keyword evidence="2" id="KW-0963">Cytoplasm</keyword>
<dbReference type="PANTHER" id="PTHR44085:SF2">
    <property type="entry name" value="SEPIAPTERIN REDUCTASE"/>
    <property type="match status" value="1"/>
</dbReference>
<dbReference type="AlphaFoldDB" id="A0A1W0D856"/>
<comment type="caution">
    <text evidence="5">The sequence shown here is derived from an EMBL/GenBank/DDBJ whole genome shotgun (WGS) entry which is preliminary data.</text>
</comment>
<sequence length="251" mass="25984">MHAFIVTGASRGLGLALTEALLADGYRVAGLARGAVDALAPLARRYPERLIALDVDLSDAAAVAPAIAAAVEQLKPADCASLNLINNAGVVTPIAQAGHYPAEDVVRALAINLAAPMLATDALLRASASLKARRRILNISSGAAAKPYPGWSVYCTTKAGLDHFSRSVAAEQAGQDNAAQIVSLYPGVVDTDMQASIRGSDAKQFPQKARFDALKADGELSTPAAAARRIVDHLLSPAFGLQAVVDIRNLG</sequence>
<dbReference type="NCBIfam" id="NF005436">
    <property type="entry name" value="PRK07023.1"/>
    <property type="match status" value="1"/>
</dbReference>
<dbReference type="PRINTS" id="PR00081">
    <property type="entry name" value="GDHRDH"/>
</dbReference>
<dbReference type="GO" id="GO:0004757">
    <property type="term" value="F:sepiapterin reductase (NADP+) activity"/>
    <property type="evidence" value="ECO:0007669"/>
    <property type="project" value="TreeGrafter"/>
</dbReference>
<evidence type="ECO:0000256" key="3">
    <source>
        <dbReference type="ARBA" id="ARBA00022857"/>
    </source>
</evidence>
<dbReference type="PANTHER" id="PTHR44085">
    <property type="entry name" value="SEPIAPTERIN REDUCTASE"/>
    <property type="match status" value="1"/>
</dbReference>
<evidence type="ECO:0000313" key="5">
    <source>
        <dbReference type="EMBL" id="OQS43184.1"/>
    </source>
</evidence>
<dbReference type="GO" id="GO:0005737">
    <property type="term" value="C:cytoplasm"/>
    <property type="evidence" value="ECO:0007669"/>
    <property type="project" value="UniProtKB-SubCell"/>
</dbReference>
<dbReference type="RefSeq" id="WP_081554712.1">
    <property type="nucleotide sequence ID" value="NZ_CP109905.1"/>
</dbReference>
<keyword evidence="3" id="KW-0521">NADP</keyword>
<dbReference type="InterPro" id="IPR020904">
    <property type="entry name" value="Sc_DH/Rdtase_CS"/>
</dbReference>
<dbReference type="Pfam" id="PF00106">
    <property type="entry name" value="adh_short"/>
    <property type="match status" value="1"/>
</dbReference>
<reference evidence="5 6" key="1">
    <citation type="submission" date="2017-02" db="EMBL/GenBank/DDBJ databases">
        <title>Chromobacterium haemolyticum H5244.</title>
        <authorList>
            <person name="Gulvik C.A."/>
        </authorList>
    </citation>
    <scope>NUCLEOTIDE SEQUENCE [LARGE SCALE GENOMIC DNA]</scope>
    <source>
        <strain evidence="5 6">H5244</strain>
    </source>
</reference>
<organism evidence="5 6">
    <name type="scientific">Chromobacterium haemolyticum</name>
    <dbReference type="NCBI Taxonomy" id="394935"/>
    <lineage>
        <taxon>Bacteria</taxon>
        <taxon>Pseudomonadati</taxon>
        <taxon>Pseudomonadota</taxon>
        <taxon>Betaproteobacteria</taxon>
        <taxon>Neisseriales</taxon>
        <taxon>Chromobacteriaceae</taxon>
        <taxon>Chromobacterium</taxon>
    </lineage>
</organism>
<dbReference type="InterPro" id="IPR036291">
    <property type="entry name" value="NAD(P)-bd_dom_sf"/>
</dbReference>
<evidence type="ECO:0000256" key="1">
    <source>
        <dbReference type="ARBA" id="ARBA00004496"/>
    </source>
</evidence>
<protein>
    <recommendedName>
        <fullName evidence="7">Short-chain dehydrogenase</fullName>
    </recommendedName>
</protein>
<dbReference type="InterPro" id="IPR002347">
    <property type="entry name" value="SDR_fam"/>
</dbReference>
<evidence type="ECO:0000313" key="6">
    <source>
        <dbReference type="Proteomes" id="UP000192721"/>
    </source>
</evidence>
<accession>A0A1W0D856</accession>
<evidence type="ECO:0000256" key="2">
    <source>
        <dbReference type="ARBA" id="ARBA00022490"/>
    </source>
</evidence>
<dbReference type="PROSITE" id="PS00061">
    <property type="entry name" value="ADH_SHORT"/>
    <property type="match status" value="1"/>
</dbReference>
<name>A0A1W0D856_9NEIS</name>
<dbReference type="Gene3D" id="3.40.50.720">
    <property type="entry name" value="NAD(P)-binding Rossmann-like Domain"/>
    <property type="match status" value="1"/>
</dbReference>
<dbReference type="EMBL" id="MUKV01000003">
    <property type="protein sequence ID" value="OQS43184.1"/>
    <property type="molecule type" value="Genomic_DNA"/>
</dbReference>